<dbReference type="EMBL" id="JACQRX010000349">
    <property type="protein sequence ID" value="MBI4252393.1"/>
    <property type="molecule type" value="Genomic_DNA"/>
</dbReference>
<dbReference type="Proteomes" id="UP000752292">
    <property type="component" value="Unassembled WGS sequence"/>
</dbReference>
<gene>
    <name evidence="1" type="ORF">HY618_08025</name>
</gene>
<comment type="caution">
    <text evidence="1">The sequence shown here is derived from an EMBL/GenBank/DDBJ whole genome shotgun (WGS) entry which is preliminary data.</text>
</comment>
<dbReference type="Pfam" id="PF05869">
    <property type="entry name" value="Dam"/>
    <property type="match status" value="1"/>
</dbReference>
<dbReference type="GO" id="GO:0009307">
    <property type="term" value="P:DNA restriction-modification system"/>
    <property type="evidence" value="ECO:0007669"/>
    <property type="project" value="InterPro"/>
</dbReference>
<evidence type="ECO:0000313" key="1">
    <source>
        <dbReference type="EMBL" id="MBI4252393.1"/>
    </source>
</evidence>
<keyword evidence="1" id="KW-0808">Transferase</keyword>
<dbReference type="GO" id="GO:0003677">
    <property type="term" value="F:DNA binding"/>
    <property type="evidence" value="ECO:0007669"/>
    <property type="project" value="InterPro"/>
</dbReference>
<dbReference type="AlphaFoldDB" id="A0A932ZVI9"/>
<protein>
    <submittedName>
        <fullName evidence="1">N-6 DNA methylase</fullName>
    </submittedName>
</protein>
<keyword evidence="1" id="KW-0489">Methyltransferase</keyword>
<dbReference type="GO" id="GO:0009007">
    <property type="term" value="F:site-specific DNA-methyltransferase (adenine-specific) activity"/>
    <property type="evidence" value="ECO:0007669"/>
    <property type="project" value="InterPro"/>
</dbReference>
<name>A0A932ZVI9_UNCTE</name>
<organism evidence="1 2">
    <name type="scientific">Tectimicrobiota bacterium</name>
    <dbReference type="NCBI Taxonomy" id="2528274"/>
    <lineage>
        <taxon>Bacteria</taxon>
        <taxon>Pseudomonadati</taxon>
        <taxon>Nitrospinota/Tectimicrobiota group</taxon>
        <taxon>Candidatus Tectimicrobiota</taxon>
    </lineage>
</organism>
<reference evidence="1" key="1">
    <citation type="submission" date="2020-07" db="EMBL/GenBank/DDBJ databases">
        <title>Huge and variable diversity of episymbiotic CPR bacteria and DPANN archaea in groundwater ecosystems.</title>
        <authorList>
            <person name="He C.Y."/>
            <person name="Keren R."/>
            <person name="Whittaker M."/>
            <person name="Farag I.F."/>
            <person name="Doudna J."/>
            <person name="Cate J.H.D."/>
            <person name="Banfield J.F."/>
        </authorList>
    </citation>
    <scope>NUCLEOTIDE SEQUENCE</scope>
    <source>
        <strain evidence="1">NC_groundwater_1370_Ag_S-0.2um_69_93</strain>
    </source>
</reference>
<proteinExistence type="predicted"/>
<sequence length="196" mass="21943">MTAGRTVTALSQDWCTPAKYVQAVRDCFGGEIALDPCSNRHSIVRATVEYTLPTRDGLREPWGFPTIYVNPPYGADRERGTTIKDWMRRCAEAFKKHHSEVLALVPVATNTAHWKYYVWGAATGAAFLYDTRLRFLVNGQDGGKGAPMSCATVYWGEHYDRFAEVFIRFGAVVDLCPLRGKRIGSHHDPNLKLAFG</sequence>
<dbReference type="GO" id="GO:0032259">
    <property type="term" value="P:methylation"/>
    <property type="evidence" value="ECO:0007669"/>
    <property type="project" value="UniProtKB-KW"/>
</dbReference>
<dbReference type="InterPro" id="IPR008593">
    <property type="entry name" value="Dam_MeTrfase"/>
</dbReference>
<accession>A0A932ZVI9</accession>
<evidence type="ECO:0000313" key="2">
    <source>
        <dbReference type="Proteomes" id="UP000752292"/>
    </source>
</evidence>